<gene>
    <name evidence="1" type="ORF">OXX778_LOCUS17696</name>
</gene>
<protein>
    <submittedName>
        <fullName evidence="1">Uncharacterized protein</fullName>
    </submittedName>
</protein>
<name>A0A814IQK9_9BILA</name>
<accession>A0A814IQK9</accession>
<reference evidence="1" key="1">
    <citation type="submission" date="2021-02" db="EMBL/GenBank/DDBJ databases">
        <authorList>
            <person name="Nowell W R."/>
        </authorList>
    </citation>
    <scope>NUCLEOTIDE SEQUENCE</scope>
    <source>
        <strain evidence="1">Ploen Becks lab</strain>
    </source>
</reference>
<evidence type="ECO:0000313" key="1">
    <source>
        <dbReference type="EMBL" id="CAF1027620.1"/>
    </source>
</evidence>
<proteinExistence type="predicted"/>
<comment type="caution">
    <text evidence="1">The sequence shown here is derived from an EMBL/GenBank/DDBJ whole genome shotgun (WGS) entry which is preliminary data.</text>
</comment>
<organism evidence="1 2">
    <name type="scientific">Brachionus calyciflorus</name>
    <dbReference type="NCBI Taxonomy" id="104777"/>
    <lineage>
        <taxon>Eukaryota</taxon>
        <taxon>Metazoa</taxon>
        <taxon>Spiralia</taxon>
        <taxon>Gnathifera</taxon>
        <taxon>Rotifera</taxon>
        <taxon>Eurotatoria</taxon>
        <taxon>Monogononta</taxon>
        <taxon>Pseudotrocha</taxon>
        <taxon>Ploima</taxon>
        <taxon>Brachionidae</taxon>
        <taxon>Brachionus</taxon>
    </lineage>
</organism>
<dbReference type="AlphaFoldDB" id="A0A814IQK9"/>
<dbReference type="EMBL" id="CAJNOC010004605">
    <property type="protein sequence ID" value="CAF1027620.1"/>
    <property type="molecule type" value="Genomic_DNA"/>
</dbReference>
<dbReference type="Proteomes" id="UP000663879">
    <property type="component" value="Unassembled WGS sequence"/>
</dbReference>
<sequence>MEFDIKSTFDTSIKYDSEEKIFLERIRQIILVNLAKNISFRMGNKIQRKAIENIYDILQKTRISATKDEMAQLISLLAFSKLDLKPAKFSAIFSLFKFIEILEVDEEFEIRDELSKFHQAFVNFSTIQDIIINTCDEIFEMKISDIQLKEIKIVYFYSTIEGLHGFSGRDEIYVSISEINSLIESMDSMKISKADQLHIIKLNFFRVFIHEAAHLVLRKSCNDFNCFTPNILTPSQKKKFSKSEAGLIMENKLFKSYIDWNESVKQNTFNLDYCKMFLSNLIANNILDFDPELARTVERENYVMGLDLSFKKTLSIC</sequence>
<keyword evidence="2" id="KW-1185">Reference proteome</keyword>
<evidence type="ECO:0000313" key="2">
    <source>
        <dbReference type="Proteomes" id="UP000663879"/>
    </source>
</evidence>